<proteinExistence type="predicted"/>
<keyword evidence="1" id="KW-1133">Transmembrane helix</keyword>
<dbReference type="PROSITE" id="PS51257">
    <property type="entry name" value="PROKAR_LIPOPROTEIN"/>
    <property type="match status" value="1"/>
</dbReference>
<gene>
    <name evidence="2" type="ORF">SAMN05443633_10828</name>
</gene>
<protein>
    <submittedName>
        <fullName evidence="2">Uncharacterized protein</fullName>
    </submittedName>
</protein>
<evidence type="ECO:0000256" key="1">
    <source>
        <dbReference type="SAM" id="Phobius"/>
    </source>
</evidence>
<evidence type="ECO:0000313" key="2">
    <source>
        <dbReference type="EMBL" id="SHF91179.1"/>
    </source>
</evidence>
<feature type="transmembrane region" description="Helical" evidence="1">
    <location>
        <begin position="12"/>
        <end position="29"/>
    </location>
</feature>
<dbReference type="Proteomes" id="UP000184518">
    <property type="component" value="Unassembled WGS sequence"/>
</dbReference>
<accession>A0A1M5FID5</accession>
<name>A0A1M5FID5_9FLAO</name>
<sequence length="34" mass="4273">MNKKLKNWNIWYLLLGCALVAQIVFYYWFTKFWA</sequence>
<reference evidence="3" key="1">
    <citation type="submission" date="2016-11" db="EMBL/GenBank/DDBJ databases">
        <authorList>
            <person name="Varghese N."/>
            <person name="Submissions S."/>
        </authorList>
    </citation>
    <scope>NUCLEOTIDE SEQUENCE [LARGE SCALE GENOMIC DNA]</scope>
    <source>
        <strain evidence="3">DSM 27619</strain>
    </source>
</reference>
<dbReference type="AlphaFoldDB" id="A0A1M5FID5"/>
<keyword evidence="1" id="KW-0472">Membrane</keyword>
<evidence type="ECO:0000313" key="3">
    <source>
        <dbReference type="Proteomes" id="UP000184518"/>
    </source>
</evidence>
<dbReference type="EMBL" id="FQUT01000008">
    <property type="protein sequence ID" value="SHF91179.1"/>
    <property type="molecule type" value="Genomic_DNA"/>
</dbReference>
<keyword evidence="1" id="KW-0812">Transmembrane</keyword>
<keyword evidence="3" id="KW-1185">Reference proteome</keyword>
<organism evidence="2 3">
    <name type="scientific">Chryseobacterium arachidis</name>
    <dbReference type="NCBI Taxonomy" id="1416778"/>
    <lineage>
        <taxon>Bacteria</taxon>
        <taxon>Pseudomonadati</taxon>
        <taxon>Bacteroidota</taxon>
        <taxon>Flavobacteriia</taxon>
        <taxon>Flavobacteriales</taxon>
        <taxon>Weeksellaceae</taxon>
        <taxon>Chryseobacterium group</taxon>
        <taxon>Chryseobacterium</taxon>
    </lineage>
</organism>